<evidence type="ECO:0000313" key="2">
    <source>
        <dbReference type="EMBL" id="SDL52304.1"/>
    </source>
</evidence>
<feature type="transmembrane region" description="Helical" evidence="1">
    <location>
        <begin position="99"/>
        <end position="120"/>
    </location>
</feature>
<organism evidence="2 3">
    <name type="scientific">Paenibacillus jilunlii</name>
    <dbReference type="NCBI Taxonomy" id="682956"/>
    <lineage>
        <taxon>Bacteria</taxon>
        <taxon>Bacillati</taxon>
        <taxon>Bacillota</taxon>
        <taxon>Bacilli</taxon>
        <taxon>Bacillales</taxon>
        <taxon>Paenibacillaceae</taxon>
        <taxon>Paenibacillus</taxon>
    </lineage>
</organism>
<keyword evidence="1" id="KW-1133">Transmembrane helix</keyword>
<proteinExistence type="predicted"/>
<evidence type="ECO:0000256" key="1">
    <source>
        <dbReference type="SAM" id="Phobius"/>
    </source>
</evidence>
<feature type="transmembrane region" description="Helical" evidence="1">
    <location>
        <begin position="178"/>
        <end position="197"/>
    </location>
</feature>
<dbReference type="EMBL" id="FNGM01000003">
    <property type="protein sequence ID" value="SDL52304.1"/>
    <property type="molecule type" value="Genomic_DNA"/>
</dbReference>
<feature type="transmembrane region" description="Helical" evidence="1">
    <location>
        <begin position="140"/>
        <end position="158"/>
    </location>
</feature>
<reference evidence="2 3" key="1">
    <citation type="submission" date="2016-10" db="EMBL/GenBank/DDBJ databases">
        <authorList>
            <person name="de Groot N.N."/>
        </authorList>
    </citation>
    <scope>NUCLEOTIDE SEQUENCE [LARGE SCALE GENOMIC DNA]</scope>
    <source>
        <strain evidence="2 3">CGMCC 1.10239</strain>
    </source>
</reference>
<dbReference type="AlphaFoldDB" id="A0A1G9KRR7"/>
<feature type="transmembrane region" description="Helical" evidence="1">
    <location>
        <begin position="271"/>
        <end position="292"/>
    </location>
</feature>
<protein>
    <submittedName>
        <fullName evidence="2">Predicted membrane protein</fullName>
    </submittedName>
</protein>
<sequence length="312" mass="34236">MSKTQMSLEDHHKQDLYEIRFKGQLDTRWSDWFEGMSLSHANDGTTILLGPVADQAALLGLLRKLRDLGLPLVSVNQVHANPSVASAIKAGGKEIPGKWLVFALLMLSVIPVAAGIFRLTELVRNAEITPANARFFASPLPVVLHILSASIYAILGPFQFAPGFRRSRPGWHRISGRLLVLCGLIVGISGLWMTLFYPRPDDSGDLLYALRLLFGSGMVISILIGFAMILRGDWTGHRAWMMRSYAIGLGAGTQVLTQTAGELIIGPPSELSKALLMGAGWVINLAVAEWVIRRRSASVHTLRTHREQDNVN</sequence>
<name>A0A1G9KRR7_9BACL</name>
<feature type="transmembrane region" description="Helical" evidence="1">
    <location>
        <begin position="209"/>
        <end position="230"/>
    </location>
</feature>
<dbReference type="Proteomes" id="UP000182783">
    <property type="component" value="Unassembled WGS sequence"/>
</dbReference>
<evidence type="ECO:0000313" key="3">
    <source>
        <dbReference type="Proteomes" id="UP000182783"/>
    </source>
</evidence>
<dbReference type="InterPro" id="IPR018750">
    <property type="entry name" value="DUF2306_membrane"/>
</dbReference>
<keyword evidence="1" id="KW-0472">Membrane</keyword>
<feature type="transmembrane region" description="Helical" evidence="1">
    <location>
        <begin position="242"/>
        <end position="265"/>
    </location>
</feature>
<accession>A0A1G9KRR7</accession>
<gene>
    <name evidence="2" type="ORF">SAMN05216191_103368</name>
</gene>
<dbReference type="RefSeq" id="WP_208810664.1">
    <property type="nucleotide sequence ID" value="NZ_CP048429.1"/>
</dbReference>
<dbReference type="Pfam" id="PF10067">
    <property type="entry name" value="DUF2306"/>
    <property type="match status" value="1"/>
</dbReference>
<keyword evidence="1" id="KW-0812">Transmembrane</keyword>